<comment type="similarity">
    <text evidence="2">Belongs to the EamA transporter family.</text>
</comment>
<evidence type="ECO:0000259" key="9">
    <source>
        <dbReference type="Pfam" id="PF00892"/>
    </source>
</evidence>
<evidence type="ECO:0000313" key="11">
    <source>
        <dbReference type="Proteomes" id="UP000562395"/>
    </source>
</evidence>
<evidence type="ECO:0000256" key="1">
    <source>
        <dbReference type="ARBA" id="ARBA00004651"/>
    </source>
</evidence>
<feature type="transmembrane region" description="Helical" evidence="8">
    <location>
        <begin position="218"/>
        <end position="240"/>
    </location>
</feature>
<keyword evidence="7 8" id="KW-0472">Membrane</keyword>
<feature type="transmembrane region" description="Helical" evidence="8">
    <location>
        <begin position="78"/>
        <end position="100"/>
    </location>
</feature>
<feature type="transmembrane region" description="Helical" evidence="8">
    <location>
        <begin position="45"/>
        <end position="62"/>
    </location>
</feature>
<feature type="transmembrane region" description="Helical" evidence="8">
    <location>
        <begin position="12"/>
        <end position="33"/>
    </location>
</feature>
<keyword evidence="6 8" id="KW-1133">Transmembrane helix</keyword>
<gene>
    <name evidence="10" type="ORF">GGQ88_000408</name>
</gene>
<comment type="caution">
    <text evidence="10">The sequence shown here is derived from an EMBL/GenBank/DDBJ whole genome shotgun (WGS) entry which is preliminary data.</text>
</comment>
<dbReference type="NCBIfam" id="TIGR00688">
    <property type="entry name" value="rarD"/>
    <property type="match status" value="1"/>
</dbReference>
<comment type="subcellular location">
    <subcellularLocation>
        <location evidence="1">Cell membrane</location>
        <topology evidence="1">Multi-pass membrane protein</topology>
    </subcellularLocation>
</comment>
<evidence type="ECO:0000256" key="3">
    <source>
        <dbReference type="ARBA" id="ARBA00022448"/>
    </source>
</evidence>
<feature type="transmembrane region" description="Helical" evidence="8">
    <location>
        <begin position="247"/>
        <end position="267"/>
    </location>
</feature>
<dbReference type="InterPro" id="IPR037185">
    <property type="entry name" value="EmrE-like"/>
</dbReference>
<reference evidence="10 11" key="1">
    <citation type="submission" date="2020-08" db="EMBL/GenBank/DDBJ databases">
        <title>Genomic Encyclopedia of Type Strains, Phase IV (KMG-IV): sequencing the most valuable type-strain genomes for metagenomic binning, comparative biology and taxonomic classification.</title>
        <authorList>
            <person name="Goeker M."/>
        </authorList>
    </citation>
    <scope>NUCLEOTIDE SEQUENCE [LARGE SCALE GENOMIC DNA]</scope>
    <source>
        <strain evidence="10 11">DSM 14552</strain>
    </source>
</reference>
<dbReference type="EMBL" id="JACICY010000001">
    <property type="protein sequence ID" value="MBB3859168.1"/>
    <property type="molecule type" value="Genomic_DNA"/>
</dbReference>
<evidence type="ECO:0000256" key="2">
    <source>
        <dbReference type="ARBA" id="ARBA00007362"/>
    </source>
</evidence>
<keyword evidence="11" id="KW-1185">Reference proteome</keyword>
<dbReference type="GO" id="GO:0005886">
    <property type="term" value="C:plasma membrane"/>
    <property type="evidence" value="ECO:0007669"/>
    <property type="project" value="UniProtKB-SubCell"/>
</dbReference>
<dbReference type="PANTHER" id="PTHR22911">
    <property type="entry name" value="ACYL-MALONYL CONDENSING ENZYME-RELATED"/>
    <property type="match status" value="1"/>
</dbReference>
<evidence type="ECO:0000256" key="4">
    <source>
        <dbReference type="ARBA" id="ARBA00022475"/>
    </source>
</evidence>
<dbReference type="Proteomes" id="UP000562395">
    <property type="component" value="Unassembled WGS sequence"/>
</dbReference>
<proteinExistence type="inferred from homology"/>
<feature type="transmembrane region" description="Helical" evidence="8">
    <location>
        <begin position="273"/>
        <end position="291"/>
    </location>
</feature>
<dbReference type="InterPro" id="IPR000620">
    <property type="entry name" value="EamA_dom"/>
</dbReference>
<dbReference type="PANTHER" id="PTHR22911:SF137">
    <property type="entry name" value="SOLUTE CARRIER FAMILY 35 MEMBER G2-RELATED"/>
    <property type="match status" value="1"/>
</dbReference>
<accession>A0A7W5ZU48</accession>
<dbReference type="RefSeq" id="WP_183611351.1">
    <property type="nucleotide sequence ID" value="NZ_JACICY010000001.1"/>
</dbReference>
<evidence type="ECO:0000256" key="8">
    <source>
        <dbReference type="SAM" id="Phobius"/>
    </source>
</evidence>
<feature type="domain" description="EamA" evidence="9">
    <location>
        <begin position="14"/>
        <end position="150"/>
    </location>
</feature>
<feature type="transmembrane region" description="Helical" evidence="8">
    <location>
        <begin position="106"/>
        <end position="127"/>
    </location>
</feature>
<evidence type="ECO:0000256" key="5">
    <source>
        <dbReference type="ARBA" id="ARBA00022692"/>
    </source>
</evidence>
<feature type="transmembrane region" description="Helical" evidence="8">
    <location>
        <begin position="185"/>
        <end position="206"/>
    </location>
</feature>
<feature type="transmembrane region" description="Helical" evidence="8">
    <location>
        <begin position="157"/>
        <end position="173"/>
    </location>
</feature>
<name>A0A7W5ZU48_9SPHN</name>
<sequence length="305" mass="32295">MTVHSSAQPVSVQRGLFAAIAAYGLWGLLPLYFRALHDVPPLELVGWRVVWTVPVCLAIIAFRKQGPDLRAAFANRPVLAMLGLSAALIAVNWLIFVIAINNGHVLATSLGYYINPLLNVLLGTMFLGERLSRVQWCAVALAGAGIALLLGGAVDTLAIALSLAVTFAGYGFVRKQVPVGAVPGLTVETLLLFIPAVIVVFLAAFSPQGSSMAMGGKVTPLLAMAGLATGLPLLLFAVAARALPLSTLGFCQFLAPTISFVLGLTVFGETLDTPRLVCFVLIWLAIALYSWDMWRQSRTVGQAPA</sequence>
<keyword evidence="4" id="KW-1003">Cell membrane</keyword>
<dbReference type="SUPFAM" id="SSF103481">
    <property type="entry name" value="Multidrug resistance efflux transporter EmrE"/>
    <property type="match status" value="2"/>
</dbReference>
<dbReference type="AlphaFoldDB" id="A0A7W5ZU48"/>
<organism evidence="10 11">
    <name type="scientific">Novosphingobium hassiacum</name>
    <dbReference type="NCBI Taxonomy" id="173676"/>
    <lineage>
        <taxon>Bacteria</taxon>
        <taxon>Pseudomonadati</taxon>
        <taxon>Pseudomonadota</taxon>
        <taxon>Alphaproteobacteria</taxon>
        <taxon>Sphingomonadales</taxon>
        <taxon>Sphingomonadaceae</taxon>
        <taxon>Novosphingobium</taxon>
    </lineage>
</organism>
<protein>
    <submittedName>
        <fullName evidence="10">Chloramphenicol-sensitive protein RarD</fullName>
    </submittedName>
</protein>
<evidence type="ECO:0000256" key="6">
    <source>
        <dbReference type="ARBA" id="ARBA00022989"/>
    </source>
</evidence>
<dbReference type="InterPro" id="IPR004626">
    <property type="entry name" value="RarD"/>
</dbReference>
<keyword evidence="5 8" id="KW-0812">Transmembrane</keyword>
<evidence type="ECO:0000256" key="7">
    <source>
        <dbReference type="ARBA" id="ARBA00023136"/>
    </source>
</evidence>
<keyword evidence="3" id="KW-0813">Transport</keyword>
<dbReference type="Pfam" id="PF00892">
    <property type="entry name" value="EamA"/>
    <property type="match status" value="1"/>
</dbReference>
<evidence type="ECO:0000313" key="10">
    <source>
        <dbReference type="EMBL" id="MBB3859168.1"/>
    </source>
</evidence>